<proteinExistence type="inferred from homology"/>
<dbReference type="SUPFAM" id="SSF51206">
    <property type="entry name" value="cAMP-binding domain-like"/>
    <property type="match status" value="1"/>
</dbReference>
<feature type="region of interest" description="Disordered" evidence="13">
    <location>
        <begin position="1"/>
        <end position="21"/>
    </location>
</feature>
<keyword evidence="4" id="KW-1003">Cell membrane</keyword>
<dbReference type="Gene3D" id="3.10.580.10">
    <property type="entry name" value="CBS-domain"/>
    <property type="match status" value="1"/>
</dbReference>
<comment type="subcellular location">
    <subcellularLocation>
        <location evidence="1">Cell membrane</location>
        <topology evidence="1">Multi-pass membrane protein</topology>
    </subcellularLocation>
</comment>
<keyword evidence="19" id="KW-1185">Reference proteome</keyword>
<evidence type="ECO:0000313" key="19">
    <source>
        <dbReference type="Proteomes" id="UP000092444"/>
    </source>
</evidence>
<dbReference type="FunFam" id="3.10.580.10:FF:000001">
    <property type="entry name" value="Putative metal transporter CNNM3 isoform 2"/>
    <property type="match status" value="1"/>
</dbReference>
<keyword evidence="5 12" id="KW-0812">Transmembrane</keyword>
<dbReference type="VEuPathDB" id="VectorBase:GMOY002290"/>
<dbReference type="Proteomes" id="UP000092444">
    <property type="component" value="Unassembled WGS sequence"/>
</dbReference>
<feature type="transmembrane region" description="Helical" evidence="14">
    <location>
        <begin position="280"/>
        <end position="304"/>
    </location>
</feature>
<dbReference type="InterPro" id="IPR000644">
    <property type="entry name" value="CBS_dom"/>
</dbReference>
<keyword evidence="8" id="KW-0406">Ion transport</keyword>
<evidence type="ECO:0000313" key="18">
    <source>
        <dbReference type="EnsemblMetazoa" id="GMOY002290-PA"/>
    </source>
</evidence>
<dbReference type="PhylomeDB" id="A0A1B0FF96"/>
<dbReference type="AlphaFoldDB" id="A0A1B0FF96"/>
<evidence type="ECO:0000256" key="5">
    <source>
        <dbReference type="ARBA" id="ARBA00022692"/>
    </source>
</evidence>
<sequence length="890" mass="99541">MEIKQKPHSENKRTRKKISEKSKNVIKTTSIGYKSGKLKVEKSILPIRVTTLMRPASNSLSCFNKLICPYRHFLTLNVLIFLIFMSLINFANCVYINPGGNLQKQEEASLRFKRSYFEINNKIENRQIRSEDVPSAERSSTSDDTSSSFEITGIRVEDSGHNVQFEDGIPSVLRDTQFLIRVFGNGLTEDTMIAFSTQLKEPGAHCQFPSTLLHKPLNNSVTGATALYEIKLPSSKEEFFICAKKDPDAFKENQADPLPLIHKCKDPWCALRTHESILPLWVSILIIGICLCFSALFSGLNLGLMSLDRTELKILRNTGSNKEREYAKKIQPVRDQGNYLLCSILLGNVLVNSTFTILLDGLTSGLIAVVCSTIAIVIFGEITPQAICSRHGLAVGAKTIYVTKMVMIVTFPLAYPTSKILDYLLGEEIGNVYNRERLKELVKVTTGINDLDKNEVNIISGALELRKKTVTDVMTHIDDAFMLPLDATLDFETVSEIMKTGYSRIPVYDGDRKNIVTLLYIKDLAFVDPDDNTPLRTLCEFYQNPVHFVFEDVTLDVMFNQFKDGTFGHLAFVHRVNDEGDGDPFYETIGLVTLEDVIEELIQAEIVDETDVFVDNRTKVRRNRYKKQDFTVFAERKEKDDPSLFLYQQGKAADYFVLILEGRVEVRAGKESLLFEGGPFTYFGTQALVPVALVESSSQQGSLQSLNLENPKVRQTFIPDYSVRALTDVTYIAIKRNLYLTAKKATLLEKTRKSGTSYAVDFDAEVEKLLHSLHEDDKQQFFRGSQNLRKGSMVLTASNTASPSLNDFSQQSRSIAATVTQQNSQASNSGEINEVISMSSLLTSEAAANNSDLNTHEYICNDGGGGGDKAVVTTPLLPKSDLKHNNINAK</sequence>
<feature type="transmembrane region" description="Helical" evidence="14">
    <location>
        <begin position="395"/>
        <end position="415"/>
    </location>
</feature>
<dbReference type="PROSITE" id="PS50042">
    <property type="entry name" value="CNMP_BINDING_3"/>
    <property type="match status" value="1"/>
</dbReference>
<dbReference type="PROSITE" id="PS51371">
    <property type="entry name" value="CBS"/>
    <property type="match status" value="1"/>
</dbReference>
<evidence type="ECO:0000256" key="7">
    <source>
        <dbReference type="ARBA" id="ARBA00022989"/>
    </source>
</evidence>
<evidence type="ECO:0000256" key="11">
    <source>
        <dbReference type="PROSITE-ProRule" id="PRU00703"/>
    </source>
</evidence>
<evidence type="ECO:0000256" key="13">
    <source>
        <dbReference type="SAM" id="MobiDB-lite"/>
    </source>
</evidence>
<feature type="transmembrane region" description="Helical" evidence="14">
    <location>
        <begin position="365"/>
        <end position="383"/>
    </location>
</feature>
<reference evidence="18" key="1">
    <citation type="submission" date="2020-05" db="UniProtKB">
        <authorList>
            <consortium name="EnsemblMetazoa"/>
        </authorList>
    </citation>
    <scope>IDENTIFICATION</scope>
    <source>
        <strain evidence="18">Yale</strain>
    </source>
</reference>
<feature type="domain" description="Cyclic nucleotide-binding" evidence="15">
    <location>
        <begin position="646"/>
        <end position="689"/>
    </location>
</feature>
<evidence type="ECO:0000259" key="17">
    <source>
        <dbReference type="PROSITE" id="PS51846"/>
    </source>
</evidence>
<evidence type="ECO:0000256" key="8">
    <source>
        <dbReference type="ARBA" id="ARBA00023065"/>
    </source>
</evidence>
<evidence type="ECO:0000256" key="12">
    <source>
        <dbReference type="PROSITE-ProRule" id="PRU01193"/>
    </source>
</evidence>
<protein>
    <recommendedName>
        <fullName evidence="20">Metal transporter CNNM4</fullName>
    </recommendedName>
</protein>
<feature type="transmembrane region" description="Helical" evidence="14">
    <location>
        <begin position="338"/>
        <end position="359"/>
    </location>
</feature>
<comment type="similarity">
    <text evidence="2">Belongs to the ACDP family.</text>
</comment>
<keyword evidence="9 11" id="KW-0129">CBS domain</keyword>
<feature type="region of interest" description="Disordered" evidence="13">
    <location>
        <begin position="128"/>
        <end position="147"/>
    </location>
</feature>
<evidence type="ECO:0000256" key="1">
    <source>
        <dbReference type="ARBA" id="ARBA00004651"/>
    </source>
</evidence>
<dbReference type="GO" id="GO:0022857">
    <property type="term" value="F:transmembrane transporter activity"/>
    <property type="evidence" value="ECO:0007669"/>
    <property type="project" value="TreeGrafter"/>
</dbReference>
<evidence type="ECO:0000256" key="4">
    <source>
        <dbReference type="ARBA" id="ARBA00022475"/>
    </source>
</evidence>
<dbReference type="Pfam" id="PF25562">
    <property type="entry name" value="CNBH_CNNM2_C"/>
    <property type="match status" value="1"/>
</dbReference>
<dbReference type="SUPFAM" id="SSF54631">
    <property type="entry name" value="CBS-domain pair"/>
    <property type="match status" value="1"/>
</dbReference>
<evidence type="ECO:0000256" key="6">
    <source>
        <dbReference type="ARBA" id="ARBA00022737"/>
    </source>
</evidence>
<keyword evidence="10 12" id="KW-0472">Membrane</keyword>
<evidence type="ECO:0000256" key="9">
    <source>
        <dbReference type="ARBA" id="ARBA00023122"/>
    </source>
</evidence>
<feature type="domain" description="CBS" evidence="16">
    <location>
        <begin position="474"/>
        <end position="535"/>
    </location>
</feature>
<feature type="domain" description="CNNM transmembrane" evidence="17">
    <location>
        <begin position="276"/>
        <end position="455"/>
    </location>
</feature>
<dbReference type="GO" id="GO:0006811">
    <property type="term" value="P:monoatomic ion transport"/>
    <property type="evidence" value="ECO:0007669"/>
    <property type="project" value="UniProtKB-KW"/>
</dbReference>
<dbReference type="Gene3D" id="2.60.120.10">
    <property type="entry name" value="Jelly Rolls"/>
    <property type="match status" value="1"/>
</dbReference>
<evidence type="ECO:0000256" key="10">
    <source>
        <dbReference type="ARBA" id="ARBA00023136"/>
    </source>
</evidence>
<dbReference type="STRING" id="37546.A0A1B0FF96"/>
<dbReference type="EnsemblMetazoa" id="GMOY002290-RA">
    <property type="protein sequence ID" value="GMOY002290-PA"/>
    <property type="gene ID" value="GMOY002290"/>
</dbReference>
<dbReference type="GO" id="GO:0010960">
    <property type="term" value="P:magnesium ion homeostasis"/>
    <property type="evidence" value="ECO:0007669"/>
    <property type="project" value="InterPro"/>
</dbReference>
<dbReference type="InterPro" id="IPR000595">
    <property type="entry name" value="cNMP-bd_dom"/>
</dbReference>
<evidence type="ECO:0008006" key="20">
    <source>
        <dbReference type="Google" id="ProtNLM"/>
    </source>
</evidence>
<keyword evidence="6" id="KW-0677">Repeat</keyword>
<evidence type="ECO:0000256" key="2">
    <source>
        <dbReference type="ARBA" id="ARBA00010484"/>
    </source>
</evidence>
<dbReference type="PROSITE" id="PS51846">
    <property type="entry name" value="CNNM"/>
    <property type="match status" value="1"/>
</dbReference>
<evidence type="ECO:0000259" key="15">
    <source>
        <dbReference type="PROSITE" id="PS50042"/>
    </source>
</evidence>
<dbReference type="InterPro" id="IPR044751">
    <property type="entry name" value="Ion_transp-like_CBS"/>
</dbReference>
<name>A0A1B0FF96_GLOMM</name>
<keyword evidence="3" id="KW-0813">Transport</keyword>
<dbReference type="InterPro" id="IPR014710">
    <property type="entry name" value="RmlC-like_jellyroll"/>
</dbReference>
<dbReference type="GO" id="GO:0005886">
    <property type="term" value="C:plasma membrane"/>
    <property type="evidence" value="ECO:0007669"/>
    <property type="project" value="UniProtKB-SubCell"/>
</dbReference>
<dbReference type="EMBL" id="CCAG010014241">
    <property type="status" value="NOT_ANNOTATED_CDS"/>
    <property type="molecule type" value="Genomic_DNA"/>
</dbReference>
<dbReference type="InterPro" id="IPR046342">
    <property type="entry name" value="CBS_dom_sf"/>
</dbReference>
<dbReference type="PANTHER" id="PTHR12064">
    <property type="entry name" value="METAL TRANSPORTER CNNM"/>
    <property type="match status" value="1"/>
</dbReference>
<dbReference type="InterPro" id="IPR018490">
    <property type="entry name" value="cNMP-bd_dom_sf"/>
</dbReference>
<evidence type="ECO:0000256" key="3">
    <source>
        <dbReference type="ARBA" id="ARBA00022448"/>
    </source>
</evidence>
<organism evidence="18 19">
    <name type="scientific">Glossina morsitans morsitans</name>
    <name type="common">Savannah tsetse fly</name>
    <dbReference type="NCBI Taxonomy" id="37546"/>
    <lineage>
        <taxon>Eukaryota</taxon>
        <taxon>Metazoa</taxon>
        <taxon>Ecdysozoa</taxon>
        <taxon>Arthropoda</taxon>
        <taxon>Hexapoda</taxon>
        <taxon>Insecta</taxon>
        <taxon>Pterygota</taxon>
        <taxon>Neoptera</taxon>
        <taxon>Endopterygota</taxon>
        <taxon>Diptera</taxon>
        <taxon>Brachycera</taxon>
        <taxon>Muscomorpha</taxon>
        <taxon>Hippoboscoidea</taxon>
        <taxon>Glossinidae</taxon>
        <taxon>Glossina</taxon>
    </lineage>
</organism>
<dbReference type="InterPro" id="IPR045095">
    <property type="entry name" value="ACDP"/>
</dbReference>
<accession>A0A1B0FF96</accession>
<dbReference type="CDD" id="cd04590">
    <property type="entry name" value="CBS_pair_CorC_HlyC_assoc"/>
    <property type="match status" value="1"/>
</dbReference>
<evidence type="ECO:0000259" key="16">
    <source>
        <dbReference type="PROSITE" id="PS51371"/>
    </source>
</evidence>
<dbReference type="PANTHER" id="PTHR12064:SF94">
    <property type="entry name" value="UNEXTENDED PROTEIN"/>
    <property type="match status" value="1"/>
</dbReference>
<feature type="transmembrane region" description="Helical" evidence="14">
    <location>
        <begin position="73"/>
        <end position="91"/>
    </location>
</feature>
<keyword evidence="7 12" id="KW-1133">Transmembrane helix</keyword>
<dbReference type="Pfam" id="PF01595">
    <property type="entry name" value="CNNM"/>
    <property type="match status" value="1"/>
</dbReference>
<evidence type="ECO:0000256" key="14">
    <source>
        <dbReference type="SAM" id="Phobius"/>
    </source>
</evidence>
<dbReference type="InterPro" id="IPR002550">
    <property type="entry name" value="CNNM"/>
</dbReference>